<gene>
    <name evidence="8" type="ORF">C6Y28_00570</name>
</gene>
<protein>
    <submittedName>
        <fullName evidence="8">PLP-dependent aminotransferase family protein</fullName>
    </submittedName>
</protein>
<dbReference type="RefSeq" id="WP_027894841.1">
    <property type="nucleotide sequence ID" value="NZ_AP031433.1"/>
</dbReference>
<evidence type="ECO:0000256" key="5">
    <source>
        <dbReference type="ARBA" id="ARBA00022679"/>
    </source>
</evidence>
<dbReference type="Pfam" id="PF00155">
    <property type="entry name" value="Aminotran_1_2"/>
    <property type="match status" value="1"/>
</dbReference>
<dbReference type="EMBL" id="CP027569">
    <property type="protein sequence ID" value="AVO26240.1"/>
    <property type="molecule type" value="Genomic_DNA"/>
</dbReference>
<comment type="similarity">
    <text evidence="2">Belongs to the class-I pyridoxal-phosphate-dependent aminotransferase family.</text>
</comment>
<dbReference type="PANTHER" id="PTHR42790">
    <property type="entry name" value="AMINOTRANSFERASE"/>
    <property type="match status" value="1"/>
</dbReference>
<sequence length="396" mass="44795">MVKFSEEAKSLHASDIREILKVTENPEIISFAGGLPAPELFPIDEMMKVDVEILKKEGRQAVQYSTTEGYVPLRKQIAKRMKTSFHTDCTYEDIIITAGSQQGLSLLGQLFLNEGDIVLVESPTYMGATTAFAVNFPNFVEVETDDKGMVPEALEAAIEKYGDRVRLMYVIPEFQNPTGITWPLERRKAIMDIMNKHDIPVIEDDPYGELRYEGETMPTLKSLDTQGNVIFLGSFSKIFMPGLRIGWMVAAHDILEKAVMLKQTVDLQTSSFAQRQASYYIDMYDLDAHVKQIRDLYGKRRTLMYDSMKKYFPEGVSFTYPEGGLFTWVTLPEGLDAKAMMPEVIEKKVAYVPGGAFYPNGGNANHFRLNYSNMPEDRIVEGIKRLAEVLKEKIGK</sequence>
<evidence type="ECO:0000256" key="3">
    <source>
        <dbReference type="ARBA" id="ARBA00011738"/>
    </source>
</evidence>
<evidence type="ECO:0000256" key="1">
    <source>
        <dbReference type="ARBA" id="ARBA00001933"/>
    </source>
</evidence>
<comment type="subunit">
    <text evidence="3">Homodimer.</text>
</comment>
<name>A0A1M6QZ18_MEGEL</name>
<evidence type="ECO:0000256" key="6">
    <source>
        <dbReference type="ARBA" id="ARBA00022898"/>
    </source>
</evidence>
<dbReference type="InterPro" id="IPR015421">
    <property type="entry name" value="PyrdxlP-dep_Trfase_major"/>
</dbReference>
<dbReference type="InterPro" id="IPR015424">
    <property type="entry name" value="PyrdxlP-dep_Trfase"/>
</dbReference>
<dbReference type="Gene3D" id="3.40.640.10">
    <property type="entry name" value="Type I PLP-dependent aspartate aminotransferase-like (Major domain)"/>
    <property type="match status" value="1"/>
</dbReference>
<dbReference type="Gene3D" id="3.90.1150.10">
    <property type="entry name" value="Aspartate Aminotransferase, domain 1"/>
    <property type="match status" value="1"/>
</dbReference>
<dbReference type="Proteomes" id="UP000238358">
    <property type="component" value="Chromosome"/>
</dbReference>
<dbReference type="CDD" id="cd00609">
    <property type="entry name" value="AAT_like"/>
    <property type="match status" value="1"/>
</dbReference>
<feature type="domain" description="Aminotransferase class I/classII large" evidence="7">
    <location>
        <begin position="45"/>
        <end position="386"/>
    </location>
</feature>
<organism evidence="8 9">
    <name type="scientific">Megasphaera elsdenii</name>
    <dbReference type="NCBI Taxonomy" id="907"/>
    <lineage>
        <taxon>Bacteria</taxon>
        <taxon>Bacillati</taxon>
        <taxon>Bacillota</taxon>
        <taxon>Negativicutes</taxon>
        <taxon>Veillonellales</taxon>
        <taxon>Veillonellaceae</taxon>
        <taxon>Megasphaera</taxon>
    </lineage>
</organism>
<evidence type="ECO:0000313" key="8">
    <source>
        <dbReference type="EMBL" id="AVO26240.1"/>
    </source>
</evidence>
<keyword evidence="5 8" id="KW-0808">Transferase</keyword>
<evidence type="ECO:0000313" key="9">
    <source>
        <dbReference type="Proteomes" id="UP000238358"/>
    </source>
</evidence>
<dbReference type="FunFam" id="3.40.640.10:FF:000053">
    <property type="entry name" value="Aminotransferase, class I"/>
    <property type="match status" value="1"/>
</dbReference>
<dbReference type="AlphaFoldDB" id="A0A1M6QZ18"/>
<dbReference type="SUPFAM" id="SSF53383">
    <property type="entry name" value="PLP-dependent transferases"/>
    <property type="match status" value="1"/>
</dbReference>
<comment type="cofactor">
    <cofactor evidence="1">
        <name>pyridoxal 5'-phosphate</name>
        <dbReference type="ChEBI" id="CHEBI:597326"/>
    </cofactor>
</comment>
<dbReference type="GO" id="GO:0008483">
    <property type="term" value="F:transaminase activity"/>
    <property type="evidence" value="ECO:0007669"/>
    <property type="project" value="UniProtKB-KW"/>
</dbReference>
<evidence type="ECO:0000259" key="7">
    <source>
        <dbReference type="Pfam" id="PF00155"/>
    </source>
</evidence>
<dbReference type="InterPro" id="IPR050859">
    <property type="entry name" value="Class-I_PLP-dep_aminotransf"/>
</dbReference>
<dbReference type="GO" id="GO:1901605">
    <property type="term" value="P:alpha-amino acid metabolic process"/>
    <property type="evidence" value="ECO:0007669"/>
    <property type="project" value="TreeGrafter"/>
</dbReference>
<keyword evidence="4 8" id="KW-0032">Aminotransferase</keyword>
<dbReference type="OrthoDB" id="9802328at2"/>
<dbReference type="InterPro" id="IPR015422">
    <property type="entry name" value="PyrdxlP-dep_Trfase_small"/>
</dbReference>
<dbReference type="InterPro" id="IPR004839">
    <property type="entry name" value="Aminotransferase_I/II_large"/>
</dbReference>
<evidence type="ECO:0000256" key="2">
    <source>
        <dbReference type="ARBA" id="ARBA00007441"/>
    </source>
</evidence>
<dbReference type="PANTHER" id="PTHR42790:SF19">
    <property type="entry name" value="KYNURENINE_ALPHA-AMINOADIPATE AMINOTRANSFERASE, MITOCHONDRIAL"/>
    <property type="match status" value="1"/>
</dbReference>
<accession>A0A1M6QZ18</accession>
<reference evidence="8 9" key="1">
    <citation type="journal article" date="2018" name="Genome Announc.">
        <title>Complete genomes of two Megasphaera elsdenii strains, NCIMB 702410 and ATCC 25940.</title>
        <authorList>
            <person name="Hatmaker E.A."/>
            <person name="O'Dell K."/>
            <person name="Riley L.A."/>
            <person name="Klingeman D.M."/>
            <person name="Guss A.M."/>
        </authorList>
    </citation>
    <scope>NUCLEOTIDE SEQUENCE [LARGE SCALE GENOMIC DNA]</scope>
    <source>
        <strain evidence="8 9">NCIMB702410</strain>
    </source>
</reference>
<keyword evidence="6" id="KW-0663">Pyridoxal phosphate</keyword>
<evidence type="ECO:0000256" key="4">
    <source>
        <dbReference type="ARBA" id="ARBA00022576"/>
    </source>
</evidence>
<proteinExistence type="inferred from homology"/>
<dbReference type="GO" id="GO:0030170">
    <property type="term" value="F:pyridoxal phosphate binding"/>
    <property type="evidence" value="ECO:0007669"/>
    <property type="project" value="InterPro"/>
</dbReference>